<evidence type="ECO:0000256" key="7">
    <source>
        <dbReference type="ARBA" id="ARBA00023306"/>
    </source>
</evidence>
<protein>
    <recommendedName>
        <fullName evidence="10">POTRA domain-containing protein</fullName>
    </recommendedName>
</protein>
<keyword evidence="7" id="KW-0131">Cell cycle</keyword>
<feature type="compositionally biased region" description="Low complexity" evidence="8">
    <location>
        <begin position="296"/>
        <end position="375"/>
    </location>
</feature>
<keyword evidence="12" id="KW-1185">Reference proteome</keyword>
<dbReference type="InterPro" id="IPR013685">
    <property type="entry name" value="POTRA_FtsQ_type"/>
</dbReference>
<evidence type="ECO:0000256" key="6">
    <source>
        <dbReference type="ARBA" id="ARBA00023136"/>
    </source>
</evidence>
<evidence type="ECO:0000256" key="2">
    <source>
        <dbReference type="ARBA" id="ARBA00022475"/>
    </source>
</evidence>
<dbReference type="InterPro" id="IPR034746">
    <property type="entry name" value="POTRA"/>
</dbReference>
<evidence type="ECO:0000256" key="5">
    <source>
        <dbReference type="ARBA" id="ARBA00022989"/>
    </source>
</evidence>
<comment type="subcellular location">
    <subcellularLocation>
        <location evidence="1">Membrane</location>
    </subcellularLocation>
</comment>
<comment type="caution">
    <text evidence="11">The sequence shown here is derived from an EMBL/GenBank/DDBJ whole genome shotgun (WGS) entry which is preliminary data.</text>
</comment>
<sequence length="498" mass="49849">MALSSNRKSNSSASRAAKPTYRRAKAAGGKKASVGRAPSAARKASSAKRPAAKKPAAAKKPVTTKKPAAGAKRALASAPGGKTLKGPAKQAAKPAGLKAKRQGAPAKPALKPTKRITAAEQGGAAPSSKGSARTPASTARAGILGLPIARIGIIAVAALVAAVVIWVVVANSPIFAASDVVVNGSEHVSQEMVERLVDVPDGTTLLNVDTAAIEESLMQNPWVAGVTIERTFPHTLTITPVERKVAAIAYITSGDVAWAIGTDETWIAPISLSVTVDADGNIVSTTGETQEEADAEASGSTEEGTAGGSADAQDGAADTQADGASDDAAAADGTSSDGDAAAGDAAADAAAGDAASDTGGAAATDADTAQDGAASDGNVLTGAQAALAIARRDKAVLFIDIPADVSPASGAEITSDVVLAGLKYADGFSEDFLDQIEDLSLESVEAISANLTSGIEVSLGSPENIALKERVVTELIEQVEGITYINVRDPQSPTYRSV</sequence>
<name>A0A1Y3XUC8_9ACTN</name>
<keyword evidence="3" id="KW-0132">Cell division</keyword>
<dbReference type="GO" id="GO:0051301">
    <property type="term" value="P:cell division"/>
    <property type="evidence" value="ECO:0007669"/>
    <property type="project" value="UniProtKB-KW"/>
</dbReference>
<evidence type="ECO:0000313" key="11">
    <source>
        <dbReference type="EMBL" id="OUN89072.1"/>
    </source>
</evidence>
<feature type="transmembrane region" description="Helical" evidence="9">
    <location>
        <begin position="148"/>
        <end position="169"/>
    </location>
</feature>
<evidence type="ECO:0000256" key="3">
    <source>
        <dbReference type="ARBA" id="ARBA00022618"/>
    </source>
</evidence>
<dbReference type="Pfam" id="PF08478">
    <property type="entry name" value="POTRA_1"/>
    <property type="match status" value="1"/>
</dbReference>
<feature type="compositionally biased region" description="Low complexity" evidence="8">
    <location>
        <begin position="26"/>
        <end position="72"/>
    </location>
</feature>
<evidence type="ECO:0000259" key="10">
    <source>
        <dbReference type="PROSITE" id="PS51779"/>
    </source>
</evidence>
<evidence type="ECO:0000256" key="9">
    <source>
        <dbReference type="SAM" id="Phobius"/>
    </source>
</evidence>
<dbReference type="GO" id="GO:0005886">
    <property type="term" value="C:plasma membrane"/>
    <property type="evidence" value="ECO:0007669"/>
    <property type="project" value="TreeGrafter"/>
</dbReference>
<dbReference type="PANTHER" id="PTHR37820">
    <property type="entry name" value="CELL DIVISION PROTEIN DIVIB"/>
    <property type="match status" value="1"/>
</dbReference>
<dbReference type="PROSITE" id="PS51779">
    <property type="entry name" value="POTRA"/>
    <property type="match status" value="1"/>
</dbReference>
<accession>A0A1Y3XUC8</accession>
<feature type="compositionally biased region" description="Low complexity" evidence="8">
    <location>
        <begin position="84"/>
        <end position="97"/>
    </location>
</feature>
<dbReference type="Proteomes" id="UP000195781">
    <property type="component" value="Unassembled WGS sequence"/>
</dbReference>
<gene>
    <name evidence="11" type="ORF">B5G02_03610</name>
</gene>
<dbReference type="EMBL" id="NFIE01000006">
    <property type="protein sequence ID" value="OUN89072.1"/>
    <property type="molecule type" value="Genomic_DNA"/>
</dbReference>
<feature type="region of interest" description="Disordered" evidence="8">
    <location>
        <begin position="1"/>
        <end position="135"/>
    </location>
</feature>
<proteinExistence type="predicted"/>
<keyword evidence="5 9" id="KW-1133">Transmembrane helix</keyword>
<reference evidence="12" key="1">
    <citation type="submission" date="2017-04" db="EMBL/GenBank/DDBJ databases">
        <title>Function of individual gut microbiota members based on whole genome sequencing of pure cultures obtained from chicken caecum.</title>
        <authorList>
            <person name="Medvecky M."/>
            <person name="Cejkova D."/>
            <person name="Polansky O."/>
            <person name="Karasova D."/>
            <person name="Kubasova T."/>
            <person name="Cizek A."/>
            <person name="Rychlik I."/>
        </authorList>
    </citation>
    <scope>NUCLEOTIDE SEQUENCE [LARGE SCALE GENOMIC DNA]</scope>
    <source>
        <strain evidence="12">An5</strain>
    </source>
</reference>
<keyword evidence="4 9" id="KW-0812">Transmembrane</keyword>
<feature type="region of interest" description="Disordered" evidence="8">
    <location>
        <begin position="287"/>
        <end position="375"/>
    </location>
</feature>
<dbReference type="OrthoDB" id="3173189at2"/>
<dbReference type="AlphaFoldDB" id="A0A1Y3XUC8"/>
<feature type="domain" description="POTRA" evidence="10">
    <location>
        <begin position="175"/>
        <end position="243"/>
    </location>
</feature>
<evidence type="ECO:0000256" key="4">
    <source>
        <dbReference type="ARBA" id="ARBA00022692"/>
    </source>
</evidence>
<keyword evidence="2" id="KW-1003">Cell membrane</keyword>
<evidence type="ECO:0000256" key="1">
    <source>
        <dbReference type="ARBA" id="ARBA00004370"/>
    </source>
</evidence>
<evidence type="ECO:0000313" key="12">
    <source>
        <dbReference type="Proteomes" id="UP000195781"/>
    </source>
</evidence>
<dbReference type="RefSeq" id="WP_094335228.1">
    <property type="nucleotide sequence ID" value="NZ_NFIE01000006.1"/>
</dbReference>
<organism evidence="11 12">
    <name type="scientific">[Collinsella] massiliensis</name>
    <dbReference type="NCBI Taxonomy" id="1232426"/>
    <lineage>
        <taxon>Bacteria</taxon>
        <taxon>Bacillati</taxon>
        <taxon>Actinomycetota</taxon>
        <taxon>Coriobacteriia</taxon>
        <taxon>Coriobacteriales</taxon>
        <taxon>Coriobacteriaceae</taxon>
        <taxon>Enorma</taxon>
    </lineage>
</organism>
<dbReference type="InterPro" id="IPR050487">
    <property type="entry name" value="FtsQ_DivIB"/>
</dbReference>
<keyword evidence="6 9" id="KW-0472">Membrane</keyword>
<evidence type="ECO:0000256" key="8">
    <source>
        <dbReference type="SAM" id="MobiDB-lite"/>
    </source>
</evidence>
<feature type="compositionally biased region" description="Low complexity" evidence="8">
    <location>
        <begin position="1"/>
        <end position="18"/>
    </location>
</feature>
<dbReference type="PANTHER" id="PTHR37820:SF1">
    <property type="entry name" value="CELL DIVISION PROTEIN FTSQ"/>
    <property type="match status" value="1"/>
</dbReference>
<dbReference type="Gene3D" id="3.10.20.310">
    <property type="entry name" value="membrane protein fhac"/>
    <property type="match status" value="1"/>
</dbReference>